<sequence>MKFGICIDMIDYVNEKIDSKHIYMCKIFCFFELPKLGVPKIENLMSGKNIKAMEWLGLYADSLKEKYEQDWENQPNELILTKAETLPTLEDLRSLKIVKK</sequence>
<comment type="caution">
    <text evidence="1">The sequence shown here is derived from an EMBL/GenBank/DDBJ whole genome shotgun (WGS) entry which is preliminary data.</text>
</comment>
<dbReference type="Proteomes" id="UP000230778">
    <property type="component" value="Unassembled WGS sequence"/>
</dbReference>
<accession>A0A2H0FI11</accession>
<dbReference type="EMBL" id="PCUC01000116">
    <property type="protein sequence ID" value="PIQ06275.1"/>
    <property type="molecule type" value="Genomic_DNA"/>
</dbReference>
<protein>
    <submittedName>
        <fullName evidence="1">Uncharacterized protein</fullName>
    </submittedName>
</protein>
<reference evidence="1 2" key="1">
    <citation type="submission" date="2017-09" db="EMBL/GenBank/DDBJ databases">
        <title>Depth-based differentiation of microbial function through sediment-hosted aquifers and enrichment of novel symbionts in the deep terrestrial subsurface.</title>
        <authorList>
            <person name="Probst A.J."/>
            <person name="Ladd B."/>
            <person name="Jarett J.K."/>
            <person name="Geller-Mcgrath D.E."/>
            <person name="Sieber C.M."/>
            <person name="Emerson J.B."/>
            <person name="Anantharaman K."/>
            <person name="Thomas B.C."/>
            <person name="Malmstrom R."/>
            <person name="Stieglmeier M."/>
            <person name="Klingl A."/>
            <person name="Woyke T."/>
            <person name="Ryan C.M."/>
            <person name="Banfield J.F."/>
        </authorList>
    </citation>
    <scope>NUCLEOTIDE SEQUENCE [LARGE SCALE GENOMIC DNA]</scope>
    <source>
        <strain evidence="1">CG18_big_fil_WC_8_21_14_2_50_37_10</strain>
    </source>
</reference>
<evidence type="ECO:0000313" key="2">
    <source>
        <dbReference type="Proteomes" id="UP000230778"/>
    </source>
</evidence>
<gene>
    <name evidence="1" type="ORF">COW72_02135</name>
</gene>
<evidence type="ECO:0000313" key="1">
    <source>
        <dbReference type="EMBL" id="PIQ06275.1"/>
    </source>
</evidence>
<proteinExistence type="predicted"/>
<organism evidence="1 2">
    <name type="scientific">Candidatus Nealsonbacteria bacterium CG18_big_fil_WC_8_21_14_2_50_37_10</name>
    <dbReference type="NCBI Taxonomy" id="1974717"/>
    <lineage>
        <taxon>Bacteria</taxon>
        <taxon>Candidatus Nealsoniibacteriota</taxon>
    </lineage>
</organism>
<dbReference type="AlphaFoldDB" id="A0A2H0FI11"/>
<name>A0A2H0FI11_9BACT</name>